<gene>
    <name evidence="1" type="ORF">ROHU_010630</name>
</gene>
<proteinExistence type="predicted"/>
<reference evidence="1 2" key="1">
    <citation type="submission" date="2018-03" db="EMBL/GenBank/DDBJ databases">
        <title>Draft genome sequence of Rohu Carp (Labeo rohita).</title>
        <authorList>
            <person name="Das P."/>
            <person name="Kushwaha B."/>
            <person name="Joshi C.G."/>
            <person name="Kumar D."/>
            <person name="Nagpure N.S."/>
            <person name="Sahoo L."/>
            <person name="Das S.P."/>
            <person name="Bit A."/>
            <person name="Patnaik S."/>
            <person name="Meher P.K."/>
            <person name="Jayasankar P."/>
            <person name="Koringa P.G."/>
            <person name="Patel N.V."/>
            <person name="Hinsu A.T."/>
            <person name="Kumar R."/>
            <person name="Pandey M."/>
            <person name="Agarwal S."/>
            <person name="Srivastava S."/>
            <person name="Singh M."/>
            <person name="Iquebal M.A."/>
            <person name="Jaiswal S."/>
            <person name="Angadi U.B."/>
            <person name="Kumar N."/>
            <person name="Raza M."/>
            <person name="Shah T.M."/>
            <person name="Rai A."/>
            <person name="Jena J.K."/>
        </authorList>
    </citation>
    <scope>NUCLEOTIDE SEQUENCE [LARGE SCALE GENOMIC DNA]</scope>
    <source>
        <strain evidence="1">DASCIFA01</strain>
        <tissue evidence="1">Testis</tissue>
    </source>
</reference>
<dbReference type="GO" id="GO:0016757">
    <property type="term" value="F:glycosyltransferase activity"/>
    <property type="evidence" value="ECO:0007669"/>
    <property type="project" value="UniProtKB-KW"/>
</dbReference>
<evidence type="ECO:0000313" key="2">
    <source>
        <dbReference type="Proteomes" id="UP000290572"/>
    </source>
</evidence>
<dbReference type="EMBL" id="QBIY01013136">
    <property type="protein sequence ID" value="RXN11456.1"/>
    <property type="molecule type" value="Genomic_DNA"/>
</dbReference>
<dbReference type="Proteomes" id="UP000290572">
    <property type="component" value="Unassembled WGS sequence"/>
</dbReference>
<name>A0A498LWA4_LABRO</name>
<keyword evidence="2" id="KW-1185">Reference proteome</keyword>
<protein>
    <submittedName>
        <fullName evidence="1">Putative C-mannosyltransferase DPY19L3 isoform X1</fullName>
    </submittedName>
</protein>
<evidence type="ECO:0000313" key="1">
    <source>
        <dbReference type="EMBL" id="RXN11456.1"/>
    </source>
</evidence>
<keyword evidence="1" id="KW-0808">Transferase</keyword>
<keyword evidence="1" id="KW-0328">Glycosyltransferase</keyword>
<accession>A0A498LWA4</accession>
<sequence length="297" mass="32652">MSAASLPYSRPAPTRITCVDNWTNRRAKSYEVSKNEIKIASYKTTTISALSDGVRAFIAPVDGEIALFETGRAYIIKNYTLSHKFGRECIFLNPNSKKFQAASFELPEEAERSAKYLLNPPTALLSGEEQDLFTRGGFISLKGEIEKLQVPRMTRVGDGEVPIRDLSLRCGQVVVEVSLWRDEALVELSLGDHIEISCLRASLKPSPKLNSSSYSAVEKTVAEPVEVELTFIGVLEGDGGATILLSDAYEEYTVPAALALDIAADDLPIKLTLTHQNKTVQSIEPLGEMFEGMFEEV</sequence>
<comment type="caution">
    <text evidence="1">The sequence shown here is derived from an EMBL/GenBank/DDBJ whole genome shotgun (WGS) entry which is preliminary data.</text>
</comment>
<organism evidence="1 2">
    <name type="scientific">Labeo rohita</name>
    <name type="common">Indian major carp</name>
    <name type="synonym">Cyprinus rohita</name>
    <dbReference type="NCBI Taxonomy" id="84645"/>
    <lineage>
        <taxon>Eukaryota</taxon>
        <taxon>Metazoa</taxon>
        <taxon>Chordata</taxon>
        <taxon>Craniata</taxon>
        <taxon>Vertebrata</taxon>
        <taxon>Euteleostomi</taxon>
        <taxon>Actinopterygii</taxon>
        <taxon>Neopterygii</taxon>
        <taxon>Teleostei</taxon>
        <taxon>Ostariophysi</taxon>
        <taxon>Cypriniformes</taxon>
        <taxon>Cyprinidae</taxon>
        <taxon>Labeoninae</taxon>
        <taxon>Labeonini</taxon>
        <taxon>Labeo</taxon>
    </lineage>
</organism>
<dbReference type="AlphaFoldDB" id="A0A498LWA4"/>